<feature type="region of interest" description="Disordered" evidence="1">
    <location>
        <begin position="52"/>
        <end position="91"/>
    </location>
</feature>
<accession>A0ABY6KA61</accession>
<reference evidence="2 3" key="1">
    <citation type="submission" date="2022-01" db="EMBL/GenBank/DDBJ databases">
        <title>A chromosomal length assembly of Cordylochernes scorpioides.</title>
        <authorList>
            <person name="Zeh D."/>
            <person name="Zeh J."/>
        </authorList>
    </citation>
    <scope>NUCLEOTIDE SEQUENCE [LARGE SCALE GENOMIC DNA]</scope>
    <source>
        <strain evidence="2">IN4F17</strain>
        <tissue evidence="2">Whole Body</tissue>
    </source>
</reference>
<gene>
    <name evidence="2" type="ORF">LAZ67_3005252</name>
</gene>
<keyword evidence="3" id="KW-1185">Reference proteome</keyword>
<feature type="region of interest" description="Disordered" evidence="1">
    <location>
        <begin position="134"/>
        <end position="209"/>
    </location>
</feature>
<dbReference type="EMBL" id="CP092865">
    <property type="protein sequence ID" value="UYV65729.1"/>
    <property type="molecule type" value="Genomic_DNA"/>
</dbReference>
<organism evidence="2 3">
    <name type="scientific">Cordylochernes scorpioides</name>
    <dbReference type="NCBI Taxonomy" id="51811"/>
    <lineage>
        <taxon>Eukaryota</taxon>
        <taxon>Metazoa</taxon>
        <taxon>Ecdysozoa</taxon>
        <taxon>Arthropoda</taxon>
        <taxon>Chelicerata</taxon>
        <taxon>Arachnida</taxon>
        <taxon>Pseudoscorpiones</taxon>
        <taxon>Cheliferoidea</taxon>
        <taxon>Chernetidae</taxon>
        <taxon>Cordylochernes</taxon>
    </lineage>
</organism>
<protein>
    <submittedName>
        <fullName evidence="2">Uncharacterized protein</fullName>
    </submittedName>
</protein>
<feature type="compositionally biased region" description="Basic and acidic residues" evidence="1">
    <location>
        <begin position="176"/>
        <end position="186"/>
    </location>
</feature>
<feature type="compositionally biased region" description="Polar residues" evidence="1">
    <location>
        <begin position="52"/>
        <end position="70"/>
    </location>
</feature>
<evidence type="ECO:0000313" key="2">
    <source>
        <dbReference type="EMBL" id="UYV65729.1"/>
    </source>
</evidence>
<sequence length="209" mass="23356">MNWLHPHKRYKHTDPALKCKLCKYVACGEADLRIHACNESLCCGVCGTRLTSNSTSPVTRRSTTLSSTPAPSVERRTSYSGSLNRHKRNKHTDPALKCKLCKNQSRSQFIRHKEVHNSVLYSCSLCGMKTRKSEDGGTNRPFQRNDQAISPQQEIFTEDTPSQGTSAVPLTQIAKEQADHPKDRAEFPQVMETEQRCDANPVTSSPPSV</sequence>
<evidence type="ECO:0000313" key="3">
    <source>
        <dbReference type="Proteomes" id="UP001235939"/>
    </source>
</evidence>
<evidence type="ECO:0000256" key="1">
    <source>
        <dbReference type="SAM" id="MobiDB-lite"/>
    </source>
</evidence>
<dbReference type="Proteomes" id="UP001235939">
    <property type="component" value="Chromosome 03"/>
</dbReference>
<proteinExistence type="predicted"/>
<name>A0ABY6KA61_9ARAC</name>
<feature type="compositionally biased region" description="Polar residues" evidence="1">
    <location>
        <begin position="140"/>
        <end position="169"/>
    </location>
</feature>